<protein>
    <submittedName>
        <fullName evidence="1">Leucine-rich PPR motif-containing protein, mitochondrial</fullName>
    </submittedName>
</protein>
<dbReference type="InterPro" id="IPR002885">
    <property type="entry name" value="PPR_rpt"/>
</dbReference>
<evidence type="ECO:0000313" key="2">
    <source>
        <dbReference type="Proteomes" id="UP000283509"/>
    </source>
</evidence>
<gene>
    <name evidence="1" type="ORF">C7M84_025343</name>
</gene>
<dbReference type="GO" id="GO:0070129">
    <property type="term" value="P:regulation of mitochondrial translation"/>
    <property type="evidence" value="ECO:0007669"/>
    <property type="project" value="TreeGrafter"/>
</dbReference>
<dbReference type="AlphaFoldDB" id="A0A3R7PC34"/>
<proteinExistence type="predicted"/>
<dbReference type="Pfam" id="PF13812">
    <property type="entry name" value="PPR_3"/>
    <property type="match status" value="1"/>
</dbReference>
<dbReference type="Proteomes" id="UP000283509">
    <property type="component" value="Unassembled WGS sequence"/>
</dbReference>
<dbReference type="PANTHER" id="PTHR46669">
    <property type="entry name" value="LEUCINE-RICH PPR MOTIF-CONTAINING PROTEIN, MITOCHONDRIAL"/>
    <property type="match status" value="1"/>
</dbReference>
<dbReference type="OrthoDB" id="767661at2759"/>
<organism evidence="1 2">
    <name type="scientific">Penaeus vannamei</name>
    <name type="common">Whiteleg shrimp</name>
    <name type="synonym">Litopenaeus vannamei</name>
    <dbReference type="NCBI Taxonomy" id="6689"/>
    <lineage>
        <taxon>Eukaryota</taxon>
        <taxon>Metazoa</taxon>
        <taxon>Ecdysozoa</taxon>
        <taxon>Arthropoda</taxon>
        <taxon>Crustacea</taxon>
        <taxon>Multicrustacea</taxon>
        <taxon>Malacostraca</taxon>
        <taxon>Eumalacostraca</taxon>
        <taxon>Eucarida</taxon>
        <taxon>Decapoda</taxon>
        <taxon>Dendrobranchiata</taxon>
        <taxon>Penaeoidea</taxon>
        <taxon>Penaeidae</taxon>
        <taxon>Penaeus</taxon>
    </lineage>
</organism>
<dbReference type="EMBL" id="QCYY01000965">
    <property type="protein sequence ID" value="ROT81500.1"/>
    <property type="molecule type" value="Genomic_DNA"/>
</dbReference>
<dbReference type="Gene3D" id="1.25.40.10">
    <property type="entry name" value="Tetratricopeptide repeat domain"/>
    <property type="match status" value="2"/>
</dbReference>
<reference evidence="1 2" key="1">
    <citation type="submission" date="2018-04" db="EMBL/GenBank/DDBJ databases">
        <authorList>
            <person name="Zhang X."/>
            <person name="Yuan J."/>
            <person name="Li F."/>
            <person name="Xiang J."/>
        </authorList>
    </citation>
    <scope>NUCLEOTIDE SEQUENCE [LARGE SCALE GENOMIC DNA]</scope>
    <source>
        <tissue evidence="1">Muscle</tissue>
    </source>
</reference>
<evidence type="ECO:0000313" key="1">
    <source>
        <dbReference type="EMBL" id="ROT81500.1"/>
    </source>
</evidence>
<accession>A0A3R7PC34</accession>
<dbReference type="GO" id="GO:0005634">
    <property type="term" value="C:nucleus"/>
    <property type="evidence" value="ECO:0007669"/>
    <property type="project" value="TreeGrafter"/>
</dbReference>
<dbReference type="GO" id="GO:0005739">
    <property type="term" value="C:mitochondrion"/>
    <property type="evidence" value="ECO:0007669"/>
    <property type="project" value="TreeGrafter"/>
</dbReference>
<comment type="caution">
    <text evidence="1">The sequence shown here is derived from an EMBL/GenBank/DDBJ whole genome shotgun (WGS) entry which is preliminary data.</text>
</comment>
<dbReference type="InterPro" id="IPR033490">
    <property type="entry name" value="LRP130"/>
</dbReference>
<dbReference type="PANTHER" id="PTHR46669:SF2">
    <property type="entry name" value="EG:BACN32G11.3 PROTEIN"/>
    <property type="match status" value="1"/>
</dbReference>
<keyword evidence="2" id="KW-1185">Reference proteome</keyword>
<dbReference type="GO" id="GO:0003730">
    <property type="term" value="F:mRNA 3'-UTR binding"/>
    <property type="evidence" value="ECO:0007669"/>
    <property type="project" value="TreeGrafter"/>
</dbReference>
<name>A0A3R7PC34_PENVA</name>
<sequence>MVEEEYRSCSSHVQRIWKLTEGRGDLISEEHIELYLRMCYLAEVPVNPWDVLSQLKMLKLEPNREVLELFMLLFGWQGDLGGATSTLAVMKERDIPITETTFTSLIVAHGVNKDPQGIQSVLDTMRSVQMSPTRITYEALMTAYALSGLISEVKRTARQMRQEKINLSQSQLSAVLLSIIKSDQAGTGFENIDYIVEMMEEAEGKMDLSRLMLQCIHSGYVREAVHLLPKQPLIRQNNHLYTNAMVYLREMVHARVEPDLLVEMCNDIRSQEINQYSLEVALECALGEHREELAWALIRALKTVGNPVRQHYFWPLLHYNALTSNSSKLLGCVKEMVKLDITPDLETLRDHVIPGLIINHPMLTLEMLQGAGLTISQAATPILIILIQNKMLDQCFEFVREVKLLSLRDIIAPLASIWAVSPQRVISLLGILIDMNRATLNEGELEPDWGGQFVLDLLNSRAGLSVSQIRPLFGELHKHKIKISESAMDILMTRANKVIQQAIRDNVKLVFDPSIGQPPKEEEYNLLPHPNKMNVEELECHLVELRAKGLNSRGTLRRLLLMHASNNNTQRVLALIKEAEADEFSLSGGMMSSIMTTLADNGNADSALAVYNELQTKYPSFNVDAYKVIDLCTLLVKKKRTEDAVDILNKYLEDSSKPHAKKAIKRNCWNLLTAAAENQDHKFTKKIFDILQTNNVIDIDTVIAGPLIKARLNSGDLAGAVKEAESVFKQYKCLPMRIEILVQLILHSKQGGTSSKEHEKLLQFMLDIIVLSRGSLQAHHDLLFACLEAGQPSDAKKVLQNMGRNVDMRLVERQCDRYAKTEKDEPLLHFLTACRGTNTIDQYKIYKALLNLYYKQSAGEKGLFLWTMMQEDEVTPTPSFLSTLASLLAASNIKIPFTVQ</sequence>
<dbReference type="InterPro" id="IPR011990">
    <property type="entry name" value="TPR-like_helical_dom_sf"/>
</dbReference>
<reference evidence="1 2" key="2">
    <citation type="submission" date="2019-01" db="EMBL/GenBank/DDBJ databases">
        <title>The decoding of complex shrimp genome reveals the adaptation for benthos swimmer, frequently molting mechanism and breeding impact on genome.</title>
        <authorList>
            <person name="Sun Y."/>
            <person name="Gao Y."/>
            <person name="Yu Y."/>
        </authorList>
    </citation>
    <scope>NUCLEOTIDE SEQUENCE [LARGE SCALE GENOMIC DNA]</scope>
    <source>
        <tissue evidence="1">Muscle</tissue>
    </source>
</reference>
<dbReference type="STRING" id="6689.A0A3R7PC34"/>